<dbReference type="OrthoDB" id="9792527at2"/>
<gene>
    <name evidence="5" type="ORF">AFA91_05140</name>
</gene>
<dbReference type="PANTHER" id="PTHR33204">
    <property type="entry name" value="TRANSCRIPTIONAL REGULATOR, MARR FAMILY"/>
    <property type="match status" value="1"/>
</dbReference>
<dbReference type="RefSeq" id="WP_049743778.1">
    <property type="nucleotide sequence ID" value="NZ_CP012150.1"/>
</dbReference>
<accession>A0A0K0X1P4</accession>
<protein>
    <submittedName>
        <fullName evidence="5">HxlR family transcriptional regulator</fullName>
    </submittedName>
</protein>
<dbReference type="SUPFAM" id="SSF46785">
    <property type="entry name" value="Winged helix' DNA-binding domain"/>
    <property type="match status" value="1"/>
</dbReference>
<dbReference type="STRING" id="134601.AFA91_05140"/>
<sequence>MARKNVDSLDCSVARSLAVLGERWTILILREALLGTRRFADFQSRLGVGADILSDRLATLVEYGVMTKQPYQEPGQRPRPEYLLTPAGRELHVLVSALQQWGDQHLPRPAGPTMERRARRTNRPVHVAFIDDLGYEVPIDDVVTIPTGN</sequence>
<proteinExistence type="predicted"/>
<organism evidence="5 6">
    <name type="scientific">Mycolicibacterium goodii</name>
    <name type="common">Mycobacterium goodii</name>
    <dbReference type="NCBI Taxonomy" id="134601"/>
    <lineage>
        <taxon>Bacteria</taxon>
        <taxon>Bacillati</taxon>
        <taxon>Actinomycetota</taxon>
        <taxon>Actinomycetes</taxon>
        <taxon>Mycobacteriales</taxon>
        <taxon>Mycobacteriaceae</taxon>
        <taxon>Mycolicibacterium</taxon>
    </lineage>
</organism>
<dbReference type="Proteomes" id="UP000062255">
    <property type="component" value="Chromosome"/>
</dbReference>
<reference evidence="5 6" key="1">
    <citation type="submission" date="2015-07" db="EMBL/GenBank/DDBJ databases">
        <title>Complete genome sequence of Mycobacterium goodii X7B, a facultative thermophilic biodesulfurizing bacterium.</title>
        <authorList>
            <person name="Yu B."/>
            <person name="Li F."/>
            <person name="Xu P."/>
        </authorList>
    </citation>
    <scope>NUCLEOTIDE SEQUENCE [LARGE SCALE GENOMIC DNA]</scope>
    <source>
        <strain evidence="5 6">X7B</strain>
    </source>
</reference>
<dbReference type="KEGG" id="mgo:AFA91_05140"/>
<dbReference type="InterPro" id="IPR036388">
    <property type="entry name" value="WH-like_DNA-bd_sf"/>
</dbReference>
<evidence type="ECO:0000313" key="6">
    <source>
        <dbReference type="Proteomes" id="UP000062255"/>
    </source>
</evidence>
<evidence type="ECO:0000259" key="4">
    <source>
        <dbReference type="PROSITE" id="PS51118"/>
    </source>
</evidence>
<name>A0A0K0X1P4_MYCGD</name>
<dbReference type="Pfam" id="PF01638">
    <property type="entry name" value="HxlR"/>
    <property type="match status" value="1"/>
</dbReference>
<dbReference type="AlphaFoldDB" id="A0A0K0X1P4"/>
<keyword evidence="2" id="KW-0238">DNA-binding</keyword>
<keyword evidence="1" id="KW-0805">Transcription regulation</keyword>
<dbReference type="InterPro" id="IPR002577">
    <property type="entry name" value="HTH_HxlR"/>
</dbReference>
<dbReference type="EMBL" id="CP012150">
    <property type="protein sequence ID" value="AKS31370.1"/>
    <property type="molecule type" value="Genomic_DNA"/>
</dbReference>
<keyword evidence="3" id="KW-0804">Transcription</keyword>
<evidence type="ECO:0000313" key="5">
    <source>
        <dbReference type="EMBL" id="AKS31370.1"/>
    </source>
</evidence>
<evidence type="ECO:0000256" key="1">
    <source>
        <dbReference type="ARBA" id="ARBA00023015"/>
    </source>
</evidence>
<dbReference type="PANTHER" id="PTHR33204:SF18">
    <property type="entry name" value="TRANSCRIPTIONAL REGULATORY PROTEIN"/>
    <property type="match status" value="1"/>
</dbReference>
<evidence type="ECO:0000256" key="3">
    <source>
        <dbReference type="ARBA" id="ARBA00023163"/>
    </source>
</evidence>
<dbReference type="PROSITE" id="PS51118">
    <property type="entry name" value="HTH_HXLR"/>
    <property type="match status" value="1"/>
</dbReference>
<dbReference type="PATRIC" id="fig|134601.6.peg.1064"/>
<evidence type="ECO:0000256" key="2">
    <source>
        <dbReference type="ARBA" id="ARBA00023125"/>
    </source>
</evidence>
<dbReference type="InterPro" id="IPR036390">
    <property type="entry name" value="WH_DNA-bd_sf"/>
</dbReference>
<dbReference type="Gene3D" id="1.10.10.10">
    <property type="entry name" value="Winged helix-like DNA-binding domain superfamily/Winged helix DNA-binding domain"/>
    <property type="match status" value="1"/>
</dbReference>
<dbReference type="GO" id="GO:0003677">
    <property type="term" value="F:DNA binding"/>
    <property type="evidence" value="ECO:0007669"/>
    <property type="project" value="UniProtKB-KW"/>
</dbReference>
<feature type="domain" description="HTH hxlR-type" evidence="4">
    <location>
        <begin position="11"/>
        <end position="110"/>
    </location>
</feature>